<name>A0A179EY42_METCM</name>
<comment type="caution">
    <text evidence="1">The sequence shown here is derived from an EMBL/GenBank/DDBJ whole genome shotgun (WGS) entry which is preliminary data.</text>
</comment>
<proteinExistence type="predicted"/>
<dbReference type="GeneID" id="28858775"/>
<reference evidence="1 2" key="1">
    <citation type="journal article" date="2016" name="PLoS Pathog.">
        <title>Biosynthesis of antibiotic leucinostatins in bio-control fungus Purpureocillium lilacinum and their inhibition on phytophthora revealed by genome mining.</title>
        <authorList>
            <person name="Wang G."/>
            <person name="Liu Z."/>
            <person name="Lin R."/>
            <person name="Li E."/>
            <person name="Mao Z."/>
            <person name="Ling J."/>
            <person name="Yang Y."/>
            <person name="Yin W.B."/>
            <person name="Xie B."/>
        </authorList>
    </citation>
    <scope>NUCLEOTIDE SEQUENCE [LARGE SCALE GENOMIC DNA]</scope>
    <source>
        <strain evidence="1">170</strain>
    </source>
</reference>
<evidence type="ECO:0000313" key="2">
    <source>
        <dbReference type="Proteomes" id="UP000078397"/>
    </source>
</evidence>
<evidence type="ECO:0000313" key="1">
    <source>
        <dbReference type="EMBL" id="OAQ58104.1"/>
    </source>
</evidence>
<dbReference type="RefSeq" id="XP_018136317.1">
    <property type="nucleotide sequence ID" value="XM_018294781.1"/>
</dbReference>
<dbReference type="EMBL" id="LSBJ02000015">
    <property type="protein sequence ID" value="OAQ58104.1"/>
    <property type="molecule type" value="Genomic_DNA"/>
</dbReference>
<protein>
    <submittedName>
        <fullName evidence="1">Uncharacterized protein</fullName>
    </submittedName>
</protein>
<keyword evidence="2" id="KW-1185">Reference proteome</keyword>
<dbReference type="Proteomes" id="UP000078397">
    <property type="component" value="Unassembled WGS sequence"/>
</dbReference>
<accession>A0A179EY42</accession>
<organism evidence="1 2">
    <name type="scientific">Pochonia chlamydosporia 170</name>
    <dbReference type="NCBI Taxonomy" id="1380566"/>
    <lineage>
        <taxon>Eukaryota</taxon>
        <taxon>Fungi</taxon>
        <taxon>Dikarya</taxon>
        <taxon>Ascomycota</taxon>
        <taxon>Pezizomycotina</taxon>
        <taxon>Sordariomycetes</taxon>
        <taxon>Hypocreomycetidae</taxon>
        <taxon>Hypocreales</taxon>
        <taxon>Clavicipitaceae</taxon>
        <taxon>Pochonia</taxon>
    </lineage>
</organism>
<gene>
    <name evidence="1" type="ORF">VFPPC_17031</name>
</gene>
<dbReference type="AlphaFoldDB" id="A0A179EY42"/>
<sequence>MAMAELLVLMDPDHFAPDPLQDEQVVSPVAPQLKHVYGSLEVAPVPPHPPHLSLPVPPQDVHFAIIGALISFVTLRSSFVLYEAEDEGFD</sequence>
<dbReference type="KEGG" id="pchm:VFPPC_17031"/>